<feature type="modified residue" description="4-aspartylphosphate" evidence="4">
    <location>
        <position position="306"/>
    </location>
</feature>
<evidence type="ECO:0000313" key="8">
    <source>
        <dbReference type="Proteomes" id="UP000295375"/>
    </source>
</evidence>
<dbReference type="InterPro" id="IPR050595">
    <property type="entry name" value="Bact_response_regulator"/>
</dbReference>
<sequence length="396" mass="44486">MQDHDNNESLAELQKAFLEEVPVRLRAIRAAYELIDWRRWHANSTNMLVSLLHKLIGSAGTLGQPSLSTAASNLHQELIQLNEQLTIDEETWSQIGRQITRLEQLTLSKLPSHAFDRHSTPAHTGPEPPLVYLVDDDNTQTQGLRAKLESEGYGVKVFSKLEVFLEACQKQRLPHAILMDMEFTSGRLQGANIIAELKADPRFSPVVIFISVHDDLRSRLAAFRAGASRYFTKPYDQRHLLNTLDELVGRNDDDPYRVLLVDDDALASKAYALALSEAGFKVKVVHQALDTLKAVREFHPDVLLLDVYMPEATGPELAAVLREDERLAWMPILFLSAESDPSKHAVALALGGDDFLIKPVRGSYLVSAVRARAWRARRNRRLIHLAFNPDSVSKPL</sequence>
<dbReference type="InterPro" id="IPR008207">
    <property type="entry name" value="Sig_transdc_His_kin_Hpt_dom"/>
</dbReference>
<dbReference type="PANTHER" id="PTHR44591:SF3">
    <property type="entry name" value="RESPONSE REGULATORY DOMAIN-CONTAINING PROTEIN"/>
    <property type="match status" value="1"/>
</dbReference>
<feature type="modified residue" description="Phosphohistidine" evidence="3">
    <location>
        <position position="53"/>
    </location>
</feature>
<dbReference type="OrthoDB" id="5555106at2"/>
<evidence type="ECO:0000256" key="3">
    <source>
        <dbReference type="PROSITE-ProRule" id="PRU00110"/>
    </source>
</evidence>
<dbReference type="PANTHER" id="PTHR44591">
    <property type="entry name" value="STRESS RESPONSE REGULATOR PROTEIN 1"/>
    <property type="match status" value="1"/>
</dbReference>
<proteinExistence type="predicted"/>
<keyword evidence="1 4" id="KW-0597">Phosphoprotein</keyword>
<name>A0A4R6UI61_9GAMM</name>
<protein>
    <submittedName>
        <fullName evidence="7">Hpt domain-containing protein</fullName>
    </submittedName>
</protein>
<evidence type="ECO:0000256" key="2">
    <source>
        <dbReference type="ARBA" id="ARBA00023012"/>
    </source>
</evidence>
<dbReference type="Pfam" id="PF00072">
    <property type="entry name" value="Response_reg"/>
    <property type="match status" value="2"/>
</dbReference>
<keyword evidence="8" id="KW-1185">Reference proteome</keyword>
<keyword evidence="2" id="KW-0902">Two-component regulatory system</keyword>
<reference evidence="7 8" key="1">
    <citation type="submission" date="2019-03" db="EMBL/GenBank/DDBJ databases">
        <title>Genomic Encyclopedia of Type Strains, Phase IV (KMG-IV): sequencing the most valuable type-strain genomes for metagenomic binning, comparative biology and taxonomic classification.</title>
        <authorList>
            <person name="Goeker M."/>
        </authorList>
    </citation>
    <scope>NUCLEOTIDE SEQUENCE [LARGE SCALE GENOMIC DNA]</scope>
    <source>
        <strain evidence="7 8">DSM 103792</strain>
    </source>
</reference>
<dbReference type="PROSITE" id="PS50110">
    <property type="entry name" value="RESPONSE_REGULATORY"/>
    <property type="match status" value="2"/>
</dbReference>
<evidence type="ECO:0000256" key="4">
    <source>
        <dbReference type="PROSITE-ProRule" id="PRU00169"/>
    </source>
</evidence>
<accession>A0A4R6UI61</accession>
<feature type="domain" description="HPt" evidence="6">
    <location>
        <begin position="6"/>
        <end position="109"/>
    </location>
</feature>
<dbReference type="Pfam" id="PF01627">
    <property type="entry name" value="Hpt"/>
    <property type="match status" value="1"/>
</dbReference>
<dbReference type="PROSITE" id="PS50894">
    <property type="entry name" value="HPT"/>
    <property type="match status" value="1"/>
</dbReference>
<dbReference type="Proteomes" id="UP000295375">
    <property type="component" value="Unassembled WGS sequence"/>
</dbReference>
<dbReference type="InterPro" id="IPR036641">
    <property type="entry name" value="HPT_dom_sf"/>
</dbReference>
<feature type="domain" description="Response regulatory" evidence="5">
    <location>
        <begin position="130"/>
        <end position="248"/>
    </location>
</feature>
<dbReference type="Gene3D" id="3.40.50.2300">
    <property type="match status" value="2"/>
</dbReference>
<gene>
    <name evidence="7" type="ORF">EV696_11399</name>
</gene>
<dbReference type="RefSeq" id="WP_133591826.1">
    <property type="nucleotide sequence ID" value="NZ_SNYM01000013.1"/>
</dbReference>
<feature type="domain" description="Response regulatory" evidence="5">
    <location>
        <begin position="257"/>
        <end position="373"/>
    </location>
</feature>
<dbReference type="SUPFAM" id="SSF47226">
    <property type="entry name" value="Histidine-containing phosphotransfer domain, HPT domain"/>
    <property type="match status" value="1"/>
</dbReference>
<dbReference type="InterPro" id="IPR001789">
    <property type="entry name" value="Sig_transdc_resp-reg_receiver"/>
</dbReference>
<dbReference type="CDD" id="cd00156">
    <property type="entry name" value="REC"/>
    <property type="match status" value="2"/>
</dbReference>
<evidence type="ECO:0000313" key="7">
    <source>
        <dbReference type="EMBL" id="TDQ46558.1"/>
    </source>
</evidence>
<organism evidence="7 8">
    <name type="scientific">Permianibacter aggregans</name>
    <dbReference type="NCBI Taxonomy" id="1510150"/>
    <lineage>
        <taxon>Bacteria</taxon>
        <taxon>Pseudomonadati</taxon>
        <taxon>Pseudomonadota</taxon>
        <taxon>Gammaproteobacteria</taxon>
        <taxon>Pseudomonadales</taxon>
        <taxon>Pseudomonadaceae</taxon>
        <taxon>Permianibacter</taxon>
    </lineage>
</organism>
<comment type="caution">
    <text evidence="7">The sequence shown here is derived from an EMBL/GenBank/DDBJ whole genome shotgun (WGS) entry which is preliminary data.</text>
</comment>
<dbReference type="SUPFAM" id="SSF52172">
    <property type="entry name" value="CheY-like"/>
    <property type="match status" value="2"/>
</dbReference>
<dbReference type="GO" id="GO:0000160">
    <property type="term" value="P:phosphorelay signal transduction system"/>
    <property type="evidence" value="ECO:0007669"/>
    <property type="project" value="UniProtKB-KW"/>
</dbReference>
<evidence type="ECO:0000256" key="1">
    <source>
        <dbReference type="ARBA" id="ARBA00022553"/>
    </source>
</evidence>
<dbReference type="EMBL" id="SNYM01000013">
    <property type="protein sequence ID" value="TDQ46558.1"/>
    <property type="molecule type" value="Genomic_DNA"/>
</dbReference>
<dbReference type="InterPro" id="IPR011006">
    <property type="entry name" value="CheY-like_superfamily"/>
</dbReference>
<evidence type="ECO:0000259" key="6">
    <source>
        <dbReference type="PROSITE" id="PS50894"/>
    </source>
</evidence>
<dbReference type="Gene3D" id="1.20.120.160">
    <property type="entry name" value="HPT domain"/>
    <property type="match status" value="1"/>
</dbReference>
<dbReference type="GO" id="GO:0004672">
    <property type="term" value="F:protein kinase activity"/>
    <property type="evidence" value="ECO:0007669"/>
    <property type="project" value="UniProtKB-ARBA"/>
</dbReference>
<evidence type="ECO:0000259" key="5">
    <source>
        <dbReference type="PROSITE" id="PS50110"/>
    </source>
</evidence>
<dbReference type="SMART" id="SM00448">
    <property type="entry name" value="REC"/>
    <property type="match status" value="2"/>
</dbReference>
<feature type="modified residue" description="4-aspartylphosphate" evidence="4">
    <location>
        <position position="180"/>
    </location>
</feature>
<dbReference type="AlphaFoldDB" id="A0A4R6UI61"/>